<dbReference type="AlphaFoldDB" id="A0A8J2U7M1"/>
<feature type="compositionally biased region" description="Polar residues" evidence="1">
    <location>
        <begin position="20"/>
        <end position="33"/>
    </location>
</feature>
<dbReference type="Proteomes" id="UP000607559">
    <property type="component" value="Unassembled WGS sequence"/>
</dbReference>
<reference evidence="2" key="1">
    <citation type="journal article" date="2014" name="Int. J. Syst. Evol. Microbiol.">
        <title>Complete genome sequence of Corynebacterium casei LMG S-19264T (=DSM 44701T), isolated from a smear-ripened cheese.</title>
        <authorList>
            <consortium name="US DOE Joint Genome Institute (JGI-PGF)"/>
            <person name="Walter F."/>
            <person name="Albersmeier A."/>
            <person name="Kalinowski J."/>
            <person name="Ruckert C."/>
        </authorList>
    </citation>
    <scope>NUCLEOTIDE SEQUENCE</scope>
    <source>
        <strain evidence="2">CGMCC 1.15448</strain>
    </source>
</reference>
<reference evidence="2" key="2">
    <citation type="submission" date="2020-09" db="EMBL/GenBank/DDBJ databases">
        <authorList>
            <person name="Sun Q."/>
            <person name="Zhou Y."/>
        </authorList>
    </citation>
    <scope>NUCLEOTIDE SEQUENCE</scope>
    <source>
        <strain evidence="2">CGMCC 1.15448</strain>
    </source>
</reference>
<dbReference type="EMBL" id="BMJC01000001">
    <property type="protein sequence ID" value="GGA83739.1"/>
    <property type="molecule type" value="Genomic_DNA"/>
</dbReference>
<dbReference type="PANTHER" id="PTHR39624">
    <property type="entry name" value="PROTEIN INVOLVED IN RIMO-MEDIATED BETA-METHYLTHIOLATION OF RIBOSOMAL PROTEIN S12 YCAO"/>
    <property type="match status" value="1"/>
</dbReference>
<feature type="region of interest" description="Disordered" evidence="1">
    <location>
        <begin position="20"/>
        <end position="39"/>
    </location>
</feature>
<keyword evidence="3" id="KW-1185">Reference proteome</keyword>
<accession>A0A8J2U7M1</accession>
<dbReference type="InterPro" id="IPR003718">
    <property type="entry name" value="OsmC/Ohr_fam"/>
</dbReference>
<evidence type="ECO:0000256" key="1">
    <source>
        <dbReference type="SAM" id="MobiDB-lite"/>
    </source>
</evidence>
<dbReference type="InterPro" id="IPR015946">
    <property type="entry name" value="KH_dom-like_a/b"/>
</dbReference>
<evidence type="ECO:0000313" key="3">
    <source>
        <dbReference type="Proteomes" id="UP000607559"/>
    </source>
</evidence>
<dbReference type="InterPro" id="IPR036102">
    <property type="entry name" value="OsmC/Ohrsf"/>
</dbReference>
<dbReference type="RefSeq" id="WP_188927915.1">
    <property type="nucleotide sequence ID" value="NZ_BMJC01000001.1"/>
</dbReference>
<proteinExistence type="predicted"/>
<gene>
    <name evidence="2" type="primary">osmC</name>
    <name evidence="2" type="ORF">GCM10011511_03560</name>
</gene>
<evidence type="ECO:0000313" key="2">
    <source>
        <dbReference type="EMBL" id="GGA83739.1"/>
    </source>
</evidence>
<dbReference type="Gene3D" id="3.30.300.20">
    <property type="match status" value="1"/>
</dbReference>
<comment type="caution">
    <text evidence="2">The sequence shown here is derived from an EMBL/GenBank/DDBJ whole genome shotgun (WGS) entry which is preliminary data.</text>
</comment>
<protein>
    <submittedName>
        <fullName evidence="2">Stress-induced protein OsmC</fullName>
    </submittedName>
</protein>
<organism evidence="2 3">
    <name type="scientific">Puia dinghuensis</name>
    <dbReference type="NCBI Taxonomy" id="1792502"/>
    <lineage>
        <taxon>Bacteria</taxon>
        <taxon>Pseudomonadati</taxon>
        <taxon>Bacteroidota</taxon>
        <taxon>Chitinophagia</taxon>
        <taxon>Chitinophagales</taxon>
        <taxon>Chitinophagaceae</taxon>
        <taxon>Puia</taxon>
    </lineage>
</organism>
<dbReference type="SUPFAM" id="SSF82784">
    <property type="entry name" value="OsmC-like"/>
    <property type="match status" value="1"/>
</dbReference>
<name>A0A8J2U7M1_9BACT</name>
<sequence length="140" mass="15457">MTSTVIYEGDLRTVAQHLQSGTEIETDAPTDNQGKGERFSPTDLVATALGACMATTMGIKARDLQVDLRGMKLSIQKIMKPDPRRIAGVNVVFDFPGQLVVDEKQKTILERTAHTCPVMYSIHPDLEVKIEFNWNSVVPA</sequence>
<dbReference type="PANTHER" id="PTHR39624:SF2">
    <property type="entry name" value="OSMC-LIKE PROTEIN"/>
    <property type="match status" value="1"/>
</dbReference>
<dbReference type="Pfam" id="PF02566">
    <property type="entry name" value="OsmC"/>
    <property type="match status" value="1"/>
</dbReference>